<accession>A0ABT1XNL1</accession>
<reference evidence="4 5" key="1">
    <citation type="submission" date="2022-08" db="EMBL/GenBank/DDBJ databases">
        <title>Polyphasic taxonomy analysis of Qipengyuania sp.RS5-5.</title>
        <authorList>
            <person name="Xamxidin M."/>
            <person name="Wu M."/>
        </authorList>
    </citation>
    <scope>NUCLEOTIDE SEQUENCE [LARGE SCALE GENOMIC DNA]</scope>
    <source>
        <strain evidence="4 5">RS5-5</strain>
    </source>
</reference>
<organism evidence="4 5">
    <name type="scientific">Parerythrobacter lacustris</name>
    <dbReference type="NCBI Taxonomy" id="2969984"/>
    <lineage>
        <taxon>Bacteria</taxon>
        <taxon>Pseudomonadati</taxon>
        <taxon>Pseudomonadota</taxon>
        <taxon>Alphaproteobacteria</taxon>
        <taxon>Sphingomonadales</taxon>
        <taxon>Erythrobacteraceae</taxon>
        <taxon>Parerythrobacter</taxon>
    </lineage>
</organism>
<evidence type="ECO:0000256" key="1">
    <source>
        <dbReference type="SAM" id="MobiDB-lite"/>
    </source>
</evidence>
<feature type="chain" id="PRO_5046506520" evidence="2">
    <location>
        <begin position="35"/>
        <end position="203"/>
    </location>
</feature>
<dbReference type="Proteomes" id="UP001206067">
    <property type="component" value="Unassembled WGS sequence"/>
</dbReference>
<dbReference type="Pfam" id="PF04536">
    <property type="entry name" value="TPM_phosphatase"/>
    <property type="match status" value="1"/>
</dbReference>
<comment type="caution">
    <text evidence="4">The sequence shown here is derived from an EMBL/GenBank/DDBJ whole genome shotgun (WGS) entry which is preliminary data.</text>
</comment>
<dbReference type="RefSeq" id="WP_257595011.1">
    <property type="nucleotide sequence ID" value="NZ_JANKHH010000003.1"/>
</dbReference>
<feature type="signal peptide" evidence="2">
    <location>
        <begin position="1"/>
        <end position="34"/>
    </location>
</feature>
<evidence type="ECO:0000313" key="5">
    <source>
        <dbReference type="Proteomes" id="UP001206067"/>
    </source>
</evidence>
<dbReference type="InterPro" id="IPR007621">
    <property type="entry name" value="TPM_dom"/>
</dbReference>
<feature type="domain" description="TPM" evidence="3">
    <location>
        <begin position="57"/>
        <end position="180"/>
    </location>
</feature>
<gene>
    <name evidence="4" type="ORF">NSO95_04745</name>
</gene>
<protein>
    <submittedName>
        <fullName evidence="4">TPM domain-containing protein</fullName>
    </submittedName>
</protein>
<feature type="region of interest" description="Disordered" evidence="1">
    <location>
        <begin position="35"/>
        <end position="60"/>
    </location>
</feature>
<dbReference type="PANTHER" id="PTHR30373:SF2">
    <property type="entry name" value="UPF0603 PROTEIN YGCG"/>
    <property type="match status" value="1"/>
</dbReference>
<sequence>MTSGSIRAGRRWRAALGWPAALLLLANPLAGCSAQDTAEAQDETPAQDEMARPSGPVSDRADILPEAVEATLDAKLRGYAHRSGNAIVVASVPSLEGRPIENVALDTFNTWGIGGRKTNRGLLVLVAPNDRQMRIEVGCGLEKPISYDVAKQIIEQQMVPPFRSGDFPGGIDSGVDALIARLDSAKEFGATSEACLKIMKEAA</sequence>
<dbReference type="EMBL" id="JANKHH010000003">
    <property type="protein sequence ID" value="MCR2833243.1"/>
    <property type="molecule type" value="Genomic_DNA"/>
</dbReference>
<evidence type="ECO:0000256" key="2">
    <source>
        <dbReference type="SAM" id="SignalP"/>
    </source>
</evidence>
<evidence type="ECO:0000313" key="4">
    <source>
        <dbReference type="EMBL" id="MCR2833243.1"/>
    </source>
</evidence>
<dbReference type="PANTHER" id="PTHR30373">
    <property type="entry name" value="UPF0603 PROTEIN YGCG"/>
    <property type="match status" value="1"/>
</dbReference>
<keyword evidence="2" id="KW-0732">Signal</keyword>
<keyword evidence="5" id="KW-1185">Reference proteome</keyword>
<proteinExistence type="predicted"/>
<evidence type="ECO:0000259" key="3">
    <source>
        <dbReference type="Pfam" id="PF04536"/>
    </source>
</evidence>
<dbReference type="Gene3D" id="3.10.310.50">
    <property type="match status" value="1"/>
</dbReference>
<name>A0ABT1XNL1_9SPHN</name>